<dbReference type="GO" id="GO:0044010">
    <property type="term" value="P:single-species biofilm formation"/>
    <property type="evidence" value="ECO:0007669"/>
    <property type="project" value="TreeGrafter"/>
</dbReference>
<name>A0A1G8EC72_9VIBR</name>
<reference evidence="3" key="1">
    <citation type="submission" date="2016-10" db="EMBL/GenBank/DDBJ databases">
        <authorList>
            <person name="Varghese N."/>
            <person name="Submissions S."/>
        </authorList>
    </citation>
    <scope>NUCLEOTIDE SEQUENCE [LARGE SCALE GENOMIC DNA]</scope>
    <source>
        <strain evidence="3">CGMCC 1.10228</strain>
    </source>
</reference>
<dbReference type="AlphaFoldDB" id="A0A1G8EC72"/>
<dbReference type="SUPFAM" id="SSF158452">
    <property type="entry name" value="YqcC-like"/>
    <property type="match status" value="1"/>
</dbReference>
<dbReference type="InterPro" id="IPR023376">
    <property type="entry name" value="YqcC-like_dom"/>
</dbReference>
<dbReference type="EMBL" id="FNDD01000024">
    <property type="protein sequence ID" value="SDH67457.1"/>
    <property type="molecule type" value="Genomic_DNA"/>
</dbReference>
<feature type="domain" description="YqcC-like" evidence="1">
    <location>
        <begin position="7"/>
        <end position="99"/>
    </location>
</feature>
<dbReference type="PIRSF" id="PIRSF006257">
    <property type="entry name" value="UCP006257"/>
    <property type="match status" value="1"/>
</dbReference>
<proteinExistence type="predicted"/>
<dbReference type="OrthoDB" id="8794567at2"/>
<evidence type="ECO:0000313" key="3">
    <source>
        <dbReference type="Proteomes" id="UP000198854"/>
    </source>
</evidence>
<accession>A0A1G8EC72</accession>
<evidence type="ECO:0000259" key="1">
    <source>
        <dbReference type="Pfam" id="PF04287"/>
    </source>
</evidence>
<sequence length="104" mass="12121">MVKTEKIRQLLGELENALRIQALWQNTAPTKSELASHMPFAVDTLRPEQWLQWIFIPRMIALIDTQQAIPNLEIHPYFSHVWQQPSHADLLSLIFRIDEACKSC</sequence>
<keyword evidence="3" id="KW-1185">Reference proteome</keyword>
<dbReference type="InterPro" id="IPR036814">
    <property type="entry name" value="YqcC-like_sf"/>
</dbReference>
<dbReference type="Pfam" id="PF04287">
    <property type="entry name" value="DUF446"/>
    <property type="match status" value="1"/>
</dbReference>
<gene>
    <name evidence="2" type="ORF">SAMN04488136_1242</name>
</gene>
<dbReference type="Gene3D" id="1.20.1440.40">
    <property type="entry name" value="YqcC-like"/>
    <property type="match status" value="1"/>
</dbReference>
<dbReference type="PANTHER" id="PTHR39586">
    <property type="entry name" value="CYTOPLASMIC PROTEIN-RELATED"/>
    <property type="match status" value="1"/>
</dbReference>
<dbReference type="STRING" id="861298.SAMN04488136_1242"/>
<dbReference type="Proteomes" id="UP000198854">
    <property type="component" value="Unassembled WGS sequence"/>
</dbReference>
<dbReference type="InterPro" id="IPR007384">
    <property type="entry name" value="UCP006257"/>
</dbReference>
<evidence type="ECO:0000313" key="2">
    <source>
        <dbReference type="EMBL" id="SDH67457.1"/>
    </source>
</evidence>
<dbReference type="PANTHER" id="PTHR39586:SF1">
    <property type="entry name" value="CYTOPLASMIC PROTEIN"/>
    <property type="match status" value="1"/>
</dbReference>
<organism evidence="2 3">
    <name type="scientific">Vibrio xiamenensis</name>
    <dbReference type="NCBI Taxonomy" id="861298"/>
    <lineage>
        <taxon>Bacteria</taxon>
        <taxon>Pseudomonadati</taxon>
        <taxon>Pseudomonadota</taxon>
        <taxon>Gammaproteobacteria</taxon>
        <taxon>Vibrionales</taxon>
        <taxon>Vibrionaceae</taxon>
        <taxon>Vibrio</taxon>
    </lineage>
</organism>
<dbReference type="RefSeq" id="WP_093276987.1">
    <property type="nucleotide sequence ID" value="NZ_FNDD01000024.1"/>
</dbReference>
<protein>
    <submittedName>
        <fullName evidence="2">Uncharacterized conserved protein YqcC, DUF446 family</fullName>
    </submittedName>
</protein>